<dbReference type="AlphaFoldDB" id="A0A3P7LM87"/>
<dbReference type="Proteomes" id="UP000281553">
    <property type="component" value="Unassembled WGS sequence"/>
</dbReference>
<protein>
    <submittedName>
        <fullName evidence="1">Uncharacterized protein</fullName>
    </submittedName>
</protein>
<accession>A0A3P7LM87</accession>
<organism evidence="1 2">
    <name type="scientific">Dibothriocephalus latus</name>
    <name type="common">Fish tapeworm</name>
    <name type="synonym">Diphyllobothrium latum</name>
    <dbReference type="NCBI Taxonomy" id="60516"/>
    <lineage>
        <taxon>Eukaryota</taxon>
        <taxon>Metazoa</taxon>
        <taxon>Spiralia</taxon>
        <taxon>Lophotrochozoa</taxon>
        <taxon>Platyhelminthes</taxon>
        <taxon>Cestoda</taxon>
        <taxon>Eucestoda</taxon>
        <taxon>Diphyllobothriidea</taxon>
        <taxon>Diphyllobothriidae</taxon>
        <taxon>Dibothriocephalus</taxon>
    </lineage>
</organism>
<evidence type="ECO:0000313" key="2">
    <source>
        <dbReference type="Proteomes" id="UP000281553"/>
    </source>
</evidence>
<dbReference type="EMBL" id="UYRU01059231">
    <property type="protein sequence ID" value="VDN14420.1"/>
    <property type="molecule type" value="Genomic_DNA"/>
</dbReference>
<sequence>MSKLSLLEERFSKLTRDKGTERDSRLAEVWKKYAMLEDEFRSALQTEAIRYDQSRLTSFHCNMNRLASTIAFPLLFVLTMKKIDIAHVLFERTKSAEEKAAKSQEELETTAGNLKCAKDLLMKLNTHLKEVKLALQQEKKKFGVSTLIHKVGYL</sequence>
<dbReference type="OrthoDB" id="7451790at2759"/>
<name>A0A3P7LM87_DIBLA</name>
<gene>
    <name evidence="1" type="ORF">DILT_LOCUS10251</name>
</gene>
<reference evidence="1 2" key="1">
    <citation type="submission" date="2018-11" db="EMBL/GenBank/DDBJ databases">
        <authorList>
            <consortium name="Pathogen Informatics"/>
        </authorList>
    </citation>
    <scope>NUCLEOTIDE SEQUENCE [LARGE SCALE GENOMIC DNA]</scope>
</reference>
<evidence type="ECO:0000313" key="1">
    <source>
        <dbReference type="EMBL" id="VDN14420.1"/>
    </source>
</evidence>
<keyword evidence="2" id="KW-1185">Reference proteome</keyword>
<proteinExistence type="predicted"/>